<dbReference type="HOGENOM" id="CLU_020336_9_0_3"/>
<dbReference type="PANTHER" id="PTHR43139">
    <property type="entry name" value="SI:DKEY-122A22.2"/>
    <property type="match status" value="1"/>
</dbReference>
<dbReference type="Proteomes" id="UP000003480">
    <property type="component" value="Unassembled WGS sequence"/>
</dbReference>
<dbReference type="Gene3D" id="3.40.50.1820">
    <property type="entry name" value="alpha/beta hydrolase"/>
    <property type="match status" value="1"/>
</dbReference>
<evidence type="ECO:0000313" key="4">
    <source>
        <dbReference type="Proteomes" id="UP000003480"/>
    </source>
</evidence>
<gene>
    <name evidence="3" type="ORF">MICAC_4970004</name>
</gene>
<keyword evidence="1" id="KW-0812">Transmembrane</keyword>
<feature type="domain" description="AB hydrolase-1" evidence="2">
    <location>
        <begin position="143"/>
        <end position="244"/>
    </location>
</feature>
<reference evidence="3 4" key="1">
    <citation type="submission" date="2012-04" db="EMBL/GenBank/DDBJ databases">
        <authorList>
            <person name="Genoscope - CEA"/>
        </authorList>
    </citation>
    <scope>NUCLEOTIDE SEQUENCE [LARGE SCALE GENOMIC DNA]</scope>
    <source>
        <strain evidence="3 4">9443</strain>
    </source>
</reference>
<name>I4G755_MICAE</name>
<dbReference type="SUPFAM" id="SSF53474">
    <property type="entry name" value="alpha/beta-Hydrolases"/>
    <property type="match status" value="1"/>
</dbReference>
<dbReference type="Pfam" id="PF00561">
    <property type="entry name" value="Abhydrolase_1"/>
    <property type="match status" value="1"/>
</dbReference>
<dbReference type="AlphaFoldDB" id="I4G755"/>
<protein>
    <submittedName>
        <fullName evidence="3">Alpha/beta fold family hydrolase (Modular protein)</fullName>
    </submittedName>
</protein>
<keyword evidence="1" id="KW-0472">Membrane</keyword>
<evidence type="ECO:0000256" key="1">
    <source>
        <dbReference type="SAM" id="Phobius"/>
    </source>
</evidence>
<organism evidence="3 4">
    <name type="scientific">Microcystis aeruginosa PCC 9443</name>
    <dbReference type="NCBI Taxonomy" id="1160281"/>
    <lineage>
        <taxon>Bacteria</taxon>
        <taxon>Bacillati</taxon>
        <taxon>Cyanobacteriota</taxon>
        <taxon>Cyanophyceae</taxon>
        <taxon>Oscillatoriophycideae</taxon>
        <taxon>Chroococcales</taxon>
        <taxon>Microcystaceae</taxon>
        <taxon>Microcystis</taxon>
    </lineage>
</organism>
<keyword evidence="1" id="KW-1133">Transmembrane helix</keyword>
<sequence>MSRKRVGSSRLCVIIFAYGILKCLSGRTFRTILRIFYQYKTRFHTETRRATGFSEKPVFCALLNGFSIIDDYSFLIVQQPREFFIFTRGLVMSLSIRVIILVATTVYQTLSVWLEEQKAPPGNLVNLGKYRLHFCLAGEASPTIIIDHSLGGIEGYFLLEQLSQLARVCIYDRAGYGWSDSSPYPRTSYQIVQELDQLLTQAKIEPPYILVGDSFGSYNVRLYAHLFPEKVVGLVLTDGLHEKRMLKMSPALKALKLFFISGFLMSIIGSILGIIRVLRVLGVFELLKPELRRFSPDSRHRVKRSFCRAKHWMTMSREMLNLDQSARQVSEANNFGNLPIVSIKANSFFKPSLWTRFIPLKSANQLREEMHLELGKLSGDFMEIQADKSSHFVWMDQPDVMIDAVKILLDKINSVC</sequence>
<comment type="caution">
    <text evidence="3">The sequence shown here is derived from an EMBL/GenBank/DDBJ whole genome shotgun (WGS) entry which is preliminary data.</text>
</comment>
<dbReference type="EMBL" id="CAIJ01000442">
    <property type="protein sequence ID" value="CCI03766.1"/>
    <property type="molecule type" value="Genomic_DNA"/>
</dbReference>
<dbReference type="GO" id="GO:0016787">
    <property type="term" value="F:hydrolase activity"/>
    <property type="evidence" value="ECO:0007669"/>
    <property type="project" value="UniProtKB-KW"/>
</dbReference>
<evidence type="ECO:0000259" key="2">
    <source>
        <dbReference type="Pfam" id="PF00561"/>
    </source>
</evidence>
<dbReference type="InterPro" id="IPR052370">
    <property type="entry name" value="Meta-cleavage_hydrolase"/>
</dbReference>
<proteinExistence type="predicted"/>
<accession>I4G755</accession>
<evidence type="ECO:0000313" key="3">
    <source>
        <dbReference type="EMBL" id="CCI03766.1"/>
    </source>
</evidence>
<dbReference type="InterPro" id="IPR000073">
    <property type="entry name" value="AB_hydrolase_1"/>
</dbReference>
<dbReference type="PANTHER" id="PTHR43139:SF52">
    <property type="entry name" value="SI:DKEY-122A22.2"/>
    <property type="match status" value="1"/>
</dbReference>
<keyword evidence="3" id="KW-0378">Hydrolase</keyword>
<dbReference type="InterPro" id="IPR029058">
    <property type="entry name" value="AB_hydrolase_fold"/>
</dbReference>
<feature type="transmembrane region" description="Helical" evidence="1">
    <location>
        <begin position="257"/>
        <end position="278"/>
    </location>
</feature>